<evidence type="ECO:0000256" key="2">
    <source>
        <dbReference type="SAM" id="Phobius"/>
    </source>
</evidence>
<feature type="region of interest" description="Disordered" evidence="1">
    <location>
        <begin position="1"/>
        <end position="28"/>
    </location>
</feature>
<keyword evidence="2" id="KW-0472">Membrane</keyword>
<organism evidence="3">
    <name type="scientific">Anthurium amnicola</name>
    <dbReference type="NCBI Taxonomy" id="1678845"/>
    <lineage>
        <taxon>Eukaryota</taxon>
        <taxon>Viridiplantae</taxon>
        <taxon>Streptophyta</taxon>
        <taxon>Embryophyta</taxon>
        <taxon>Tracheophyta</taxon>
        <taxon>Spermatophyta</taxon>
        <taxon>Magnoliopsida</taxon>
        <taxon>Liliopsida</taxon>
        <taxon>Araceae</taxon>
        <taxon>Pothoideae</taxon>
        <taxon>Potheae</taxon>
        <taxon>Anthurium</taxon>
    </lineage>
</organism>
<feature type="transmembrane region" description="Helical" evidence="2">
    <location>
        <begin position="111"/>
        <end position="132"/>
    </location>
</feature>
<feature type="non-terminal residue" evidence="3">
    <location>
        <position position="1"/>
    </location>
</feature>
<keyword evidence="3" id="KW-0032">Aminotransferase</keyword>
<evidence type="ECO:0000256" key="1">
    <source>
        <dbReference type="SAM" id="MobiDB-lite"/>
    </source>
</evidence>
<protein>
    <submittedName>
        <fullName evidence="3">Alanine aminotransferase 2, mitochondrial</fullName>
    </submittedName>
</protein>
<reference evidence="3" key="1">
    <citation type="submission" date="2015-07" db="EMBL/GenBank/DDBJ databases">
        <title>Transcriptome Assembly of Anthurium amnicola.</title>
        <authorList>
            <person name="Suzuki J."/>
        </authorList>
    </citation>
    <scope>NUCLEOTIDE SEQUENCE</scope>
</reference>
<evidence type="ECO:0000313" key="3">
    <source>
        <dbReference type="EMBL" id="JAT67249.1"/>
    </source>
</evidence>
<accession>A0A1D1ZK84</accession>
<keyword evidence="3" id="KW-0808">Transferase</keyword>
<dbReference type="GO" id="GO:0008483">
    <property type="term" value="F:transaminase activity"/>
    <property type="evidence" value="ECO:0007669"/>
    <property type="project" value="UniProtKB-KW"/>
</dbReference>
<sequence>ERERERGGRGGGGDAYKRGIPRAPPPFTMRRFATDRAKQLLLLSRSSLLPRPSPPPAAAAALAAASSPFCTSSTPAAAMATPPVTVDTINPKVRSSPSSFRAGPIARRQDGILLMWASYVLVSCMWVVATFSCTSRWV</sequence>
<proteinExistence type="predicted"/>
<gene>
    <name evidence="3" type="primary">ALAAT2_0</name>
    <name evidence="3" type="ORF">g.126362</name>
</gene>
<feature type="non-terminal residue" evidence="3">
    <location>
        <position position="138"/>
    </location>
</feature>
<dbReference type="EMBL" id="GDJX01000687">
    <property type="protein sequence ID" value="JAT67249.1"/>
    <property type="molecule type" value="Transcribed_RNA"/>
</dbReference>
<name>A0A1D1ZK84_9ARAE</name>
<dbReference type="AlphaFoldDB" id="A0A1D1ZK84"/>
<keyword evidence="2" id="KW-0812">Transmembrane</keyword>
<keyword evidence="2" id="KW-1133">Transmembrane helix</keyword>